<dbReference type="SUPFAM" id="SSF53474">
    <property type="entry name" value="alpha/beta-Hydrolases"/>
    <property type="match status" value="1"/>
</dbReference>
<dbReference type="Gene3D" id="3.40.50.1820">
    <property type="entry name" value="alpha/beta hydrolase"/>
    <property type="match status" value="1"/>
</dbReference>
<sequence length="207" mass="22173">MTAKVREIALGAAAALFIASAADAQPADGRQNVTSVVLVHGAFANGSGWRTVYDDLMARGYRIAIAQNPLTSLKDDVDATRRVIDRQPGRVILVRHSWGRTIITEAGIHPKVAGLVYVSALAPAVGETTAQQYEGFLAATEFVIDTQSDGFVSLEKFKAGFVADATDRDTAFLRDSQVPINKSVFATPLTNAAWRTKPSWDAPGART</sequence>
<proteinExistence type="predicted"/>
<dbReference type="Pfam" id="PF12697">
    <property type="entry name" value="Abhydrolase_6"/>
    <property type="match status" value="1"/>
</dbReference>
<keyword evidence="1" id="KW-0732">Signal</keyword>
<protein>
    <submittedName>
        <fullName evidence="3">Alpha/beta fold hydrolase</fullName>
    </submittedName>
</protein>
<organism evidence="3 4">
    <name type="scientific">Skermanella cutis</name>
    <dbReference type="NCBI Taxonomy" id="2775420"/>
    <lineage>
        <taxon>Bacteria</taxon>
        <taxon>Pseudomonadati</taxon>
        <taxon>Pseudomonadota</taxon>
        <taxon>Alphaproteobacteria</taxon>
        <taxon>Rhodospirillales</taxon>
        <taxon>Azospirillaceae</taxon>
        <taxon>Skermanella</taxon>
    </lineage>
</organism>
<dbReference type="Proteomes" id="UP000595197">
    <property type="component" value="Plasmid pTT6-1"/>
</dbReference>
<geneLocation type="plasmid" evidence="3 4">
    <name>pTT6-1</name>
</geneLocation>
<keyword evidence="3" id="KW-0614">Plasmid</keyword>
<dbReference type="PANTHER" id="PTHR37017">
    <property type="entry name" value="AB HYDROLASE-1 DOMAIN-CONTAINING PROTEIN-RELATED"/>
    <property type="match status" value="1"/>
</dbReference>
<gene>
    <name evidence="3" type="ORF">IGS68_28655</name>
</gene>
<evidence type="ECO:0000256" key="1">
    <source>
        <dbReference type="SAM" id="SignalP"/>
    </source>
</evidence>
<dbReference type="PANTHER" id="PTHR37017:SF11">
    <property type="entry name" value="ESTERASE_LIPASE_THIOESTERASE DOMAIN-CONTAINING PROTEIN"/>
    <property type="match status" value="1"/>
</dbReference>
<feature type="domain" description="AB hydrolase-1" evidence="2">
    <location>
        <begin position="36"/>
        <end position="200"/>
    </location>
</feature>
<dbReference type="GO" id="GO:0016787">
    <property type="term" value="F:hydrolase activity"/>
    <property type="evidence" value="ECO:0007669"/>
    <property type="project" value="UniProtKB-KW"/>
</dbReference>
<dbReference type="EMBL" id="CP067421">
    <property type="protein sequence ID" value="QQP93126.1"/>
    <property type="molecule type" value="Genomic_DNA"/>
</dbReference>
<accession>A0ABX7BFH3</accession>
<dbReference type="InterPro" id="IPR052897">
    <property type="entry name" value="Sec-Metab_Biosynth_Hydrolase"/>
</dbReference>
<evidence type="ECO:0000259" key="2">
    <source>
        <dbReference type="Pfam" id="PF12697"/>
    </source>
</evidence>
<dbReference type="InterPro" id="IPR029058">
    <property type="entry name" value="AB_hydrolase_fold"/>
</dbReference>
<keyword evidence="3" id="KW-0378">Hydrolase</keyword>
<dbReference type="InterPro" id="IPR000073">
    <property type="entry name" value="AB_hydrolase_1"/>
</dbReference>
<feature type="chain" id="PRO_5047387990" evidence="1">
    <location>
        <begin position="25"/>
        <end position="207"/>
    </location>
</feature>
<evidence type="ECO:0000313" key="3">
    <source>
        <dbReference type="EMBL" id="QQP93126.1"/>
    </source>
</evidence>
<name>A0ABX7BFH3_9PROT</name>
<feature type="signal peptide" evidence="1">
    <location>
        <begin position="1"/>
        <end position="24"/>
    </location>
</feature>
<evidence type="ECO:0000313" key="4">
    <source>
        <dbReference type="Proteomes" id="UP000595197"/>
    </source>
</evidence>
<keyword evidence="4" id="KW-1185">Reference proteome</keyword>
<reference evidence="3" key="1">
    <citation type="submission" date="2021-02" db="EMBL/GenBank/DDBJ databases">
        <title>Skermanella TT6 skin isolate.</title>
        <authorList>
            <person name="Lee K."/>
            <person name="Ganzorig M."/>
        </authorList>
    </citation>
    <scope>NUCLEOTIDE SEQUENCE</scope>
    <source>
        <strain evidence="3">TT6</strain>
    </source>
</reference>